<proteinExistence type="predicted"/>
<evidence type="ECO:0000313" key="3">
    <source>
        <dbReference type="Proteomes" id="UP000644610"/>
    </source>
</evidence>
<feature type="region of interest" description="Disordered" evidence="1">
    <location>
        <begin position="44"/>
        <end position="72"/>
    </location>
</feature>
<protein>
    <submittedName>
        <fullName evidence="2">Uncharacterized protein</fullName>
    </submittedName>
</protein>
<reference evidence="2" key="1">
    <citation type="submission" date="2021-01" db="EMBL/GenBank/DDBJ databases">
        <title>Whole genome shotgun sequence of Planotetraspora silvatica NBRC 100141.</title>
        <authorList>
            <person name="Komaki H."/>
            <person name="Tamura T."/>
        </authorList>
    </citation>
    <scope>NUCLEOTIDE SEQUENCE</scope>
    <source>
        <strain evidence="2">NBRC 100141</strain>
    </source>
</reference>
<gene>
    <name evidence="2" type="ORF">Psi02_62100</name>
</gene>
<dbReference type="Proteomes" id="UP000644610">
    <property type="component" value="Unassembled WGS sequence"/>
</dbReference>
<accession>A0A8J3UUL4</accession>
<evidence type="ECO:0000313" key="2">
    <source>
        <dbReference type="EMBL" id="GII49786.1"/>
    </source>
</evidence>
<dbReference type="EMBL" id="BOOQ01000046">
    <property type="protein sequence ID" value="GII49786.1"/>
    <property type="molecule type" value="Genomic_DNA"/>
</dbReference>
<organism evidence="2 3">
    <name type="scientific">Planotetraspora silvatica</name>
    <dbReference type="NCBI Taxonomy" id="234614"/>
    <lineage>
        <taxon>Bacteria</taxon>
        <taxon>Bacillati</taxon>
        <taxon>Actinomycetota</taxon>
        <taxon>Actinomycetes</taxon>
        <taxon>Streptosporangiales</taxon>
        <taxon>Streptosporangiaceae</taxon>
        <taxon>Planotetraspora</taxon>
    </lineage>
</organism>
<comment type="caution">
    <text evidence="2">The sequence shown here is derived from an EMBL/GenBank/DDBJ whole genome shotgun (WGS) entry which is preliminary data.</text>
</comment>
<name>A0A8J3UUL4_9ACTN</name>
<evidence type="ECO:0000256" key="1">
    <source>
        <dbReference type="SAM" id="MobiDB-lite"/>
    </source>
</evidence>
<keyword evidence="3" id="KW-1185">Reference proteome</keyword>
<dbReference type="AlphaFoldDB" id="A0A8J3UUL4"/>
<sequence>MAAAEGYVEPQPASPIIADMNTATTIQPLFLFDSNRRALGRRARSAMVTEADQSGEDTDGGAAPSAHELPAADGPDIAIMVSLRENMEAAPFVRWEQTKPRESR</sequence>